<evidence type="ECO:0000259" key="3">
    <source>
        <dbReference type="PROSITE" id="PS51371"/>
    </source>
</evidence>
<evidence type="ECO:0000313" key="4">
    <source>
        <dbReference type="EMBL" id="ATA82090.1"/>
    </source>
</evidence>
<sequence>MTTHSLYIEITRSVEEAKLFFEAHSLSALPVCEEGLLVGVLSKATIAEEAEEALISEYRYAFDHYSVSVSTSWDAVMEAFAAHRTDMLPVVDEAQHLIGCYQLRDFVLQLAETPFIKETGRVLILEKDAHSYSFAEIAQIVESNHSQLLGLYISNYHEDTVLITVKLITDALSEVLQTFRRYGYGILSEKEDDLYREELKNIANYFDKYINL</sequence>
<accession>A0A250FAD1</accession>
<dbReference type="Gene3D" id="3.10.580.10">
    <property type="entry name" value="CBS-domain"/>
    <property type="match status" value="2"/>
</dbReference>
<dbReference type="PANTHER" id="PTHR43080">
    <property type="entry name" value="CBS DOMAIN-CONTAINING PROTEIN CBSX3, MITOCHONDRIAL"/>
    <property type="match status" value="1"/>
</dbReference>
<dbReference type="SUPFAM" id="SSF54631">
    <property type="entry name" value="CBS-domain pair"/>
    <property type="match status" value="1"/>
</dbReference>
<dbReference type="InterPro" id="IPR000644">
    <property type="entry name" value="CBS_dom"/>
</dbReference>
<dbReference type="InterPro" id="IPR046342">
    <property type="entry name" value="CBS_dom_sf"/>
</dbReference>
<dbReference type="AlphaFoldDB" id="A0A250FAD1"/>
<proteinExistence type="predicted"/>
<dbReference type="PANTHER" id="PTHR43080:SF2">
    <property type="entry name" value="CBS DOMAIN-CONTAINING PROTEIN"/>
    <property type="match status" value="1"/>
</dbReference>
<protein>
    <submittedName>
        <fullName evidence="4">Acetoin utilization protein acuB</fullName>
    </submittedName>
</protein>
<dbReference type="EMBL" id="CP022384">
    <property type="protein sequence ID" value="ATA82090.1"/>
    <property type="molecule type" value="Genomic_DNA"/>
</dbReference>
<reference evidence="5" key="1">
    <citation type="submission" date="2017-06" db="EMBL/GenBank/DDBJ databases">
        <title>Capnocytophaga spp. assemblies.</title>
        <authorList>
            <person name="Gulvik C.A."/>
        </authorList>
    </citation>
    <scope>NUCLEOTIDE SEQUENCE [LARGE SCALE GENOMIC DNA]</scope>
    <source>
        <strain evidence="5">H6253</strain>
    </source>
</reference>
<dbReference type="InterPro" id="IPR051257">
    <property type="entry name" value="Diverse_CBS-Domain"/>
</dbReference>
<feature type="domain" description="CBS" evidence="3">
    <location>
        <begin position="60"/>
        <end position="118"/>
    </location>
</feature>
<evidence type="ECO:0000313" key="5">
    <source>
        <dbReference type="Proteomes" id="UP000217276"/>
    </source>
</evidence>
<name>A0A250FAD1_9FLAO</name>
<keyword evidence="1 2" id="KW-0129">CBS domain</keyword>
<dbReference type="PROSITE" id="PS51371">
    <property type="entry name" value="CBS"/>
    <property type="match status" value="2"/>
</dbReference>
<feature type="domain" description="CBS" evidence="3">
    <location>
        <begin position="1"/>
        <end position="57"/>
    </location>
</feature>
<keyword evidence="5" id="KW-1185">Reference proteome</keyword>
<dbReference type="Proteomes" id="UP000217276">
    <property type="component" value="Chromosome"/>
</dbReference>
<dbReference type="RefSeq" id="WP_095914146.1">
    <property type="nucleotide sequence ID" value="NZ_CAUPCO010000008.1"/>
</dbReference>
<evidence type="ECO:0000256" key="1">
    <source>
        <dbReference type="ARBA" id="ARBA00023122"/>
    </source>
</evidence>
<organism evidence="4 5">
    <name type="scientific">Capnocytophaga leadbetteri</name>
    <dbReference type="NCBI Taxonomy" id="327575"/>
    <lineage>
        <taxon>Bacteria</taxon>
        <taxon>Pseudomonadati</taxon>
        <taxon>Bacteroidota</taxon>
        <taxon>Flavobacteriia</taxon>
        <taxon>Flavobacteriales</taxon>
        <taxon>Flavobacteriaceae</taxon>
        <taxon>Capnocytophaga</taxon>
    </lineage>
</organism>
<evidence type="ECO:0000256" key="2">
    <source>
        <dbReference type="PROSITE-ProRule" id="PRU00703"/>
    </source>
</evidence>
<dbReference type="KEGG" id="clk:CGC53_06905"/>
<gene>
    <name evidence="4" type="ORF">CGC53_06905</name>
</gene>
<dbReference type="Pfam" id="PF00571">
    <property type="entry name" value="CBS"/>
    <property type="match status" value="2"/>
</dbReference>